<name>A0A1G8B7K6_9PROT</name>
<protein>
    <recommendedName>
        <fullName evidence="4">Yip1 domain-containing protein</fullName>
    </recommendedName>
</protein>
<keyword evidence="1" id="KW-1133">Transmembrane helix</keyword>
<evidence type="ECO:0000313" key="3">
    <source>
        <dbReference type="Proteomes" id="UP000217076"/>
    </source>
</evidence>
<dbReference type="Proteomes" id="UP000217076">
    <property type="component" value="Unassembled WGS sequence"/>
</dbReference>
<organism evidence="2 3">
    <name type="scientific">Roseospirillum parvum</name>
    <dbReference type="NCBI Taxonomy" id="83401"/>
    <lineage>
        <taxon>Bacteria</taxon>
        <taxon>Pseudomonadati</taxon>
        <taxon>Pseudomonadota</taxon>
        <taxon>Alphaproteobacteria</taxon>
        <taxon>Rhodospirillales</taxon>
        <taxon>Rhodospirillaceae</taxon>
        <taxon>Roseospirillum</taxon>
    </lineage>
</organism>
<evidence type="ECO:0000256" key="1">
    <source>
        <dbReference type="SAM" id="Phobius"/>
    </source>
</evidence>
<keyword evidence="1" id="KW-0472">Membrane</keyword>
<reference evidence="3" key="1">
    <citation type="submission" date="2016-10" db="EMBL/GenBank/DDBJ databases">
        <authorList>
            <person name="Varghese N."/>
            <person name="Submissions S."/>
        </authorList>
    </citation>
    <scope>NUCLEOTIDE SEQUENCE [LARGE SCALE GENOMIC DNA]</scope>
    <source>
        <strain evidence="3">930I</strain>
    </source>
</reference>
<feature type="transmembrane region" description="Helical" evidence="1">
    <location>
        <begin position="109"/>
        <end position="128"/>
    </location>
</feature>
<evidence type="ECO:0000313" key="2">
    <source>
        <dbReference type="EMBL" id="SDH29232.1"/>
    </source>
</evidence>
<accession>A0A1G8B7K6</accession>
<dbReference type="STRING" id="83401.SAMN05421742_105262"/>
<evidence type="ECO:0008006" key="4">
    <source>
        <dbReference type="Google" id="ProtNLM"/>
    </source>
</evidence>
<dbReference type="OrthoDB" id="9811204at2"/>
<dbReference type="AlphaFoldDB" id="A0A1G8B7K6"/>
<feature type="transmembrane region" description="Helical" evidence="1">
    <location>
        <begin position="37"/>
        <end position="61"/>
    </location>
</feature>
<dbReference type="RefSeq" id="WP_092619041.1">
    <property type="nucleotide sequence ID" value="NZ_FNCV01000005.1"/>
</dbReference>
<dbReference type="EMBL" id="FNCV01000005">
    <property type="protein sequence ID" value="SDH29232.1"/>
    <property type="molecule type" value="Genomic_DNA"/>
</dbReference>
<keyword evidence="1" id="KW-0812">Transmembrane</keyword>
<gene>
    <name evidence="2" type="ORF">SAMN05421742_105262</name>
</gene>
<sequence>MTLPTIGEVAAAIAGVARLIRLDATGFLMFDASPRGFWMSFWAAAVIAPMVALNSLVFAISQGMTGGLVVQMVGDVLVFAIGWMLYPLIMLPLADWMERGQHGLRYLVGYNWFQVFANVVALPLQLFAASGSLAGGIEQLLFLGFMSALLLYGWFMVQKGLDVGPGTGAALVMVDVVVSLLVAAMAMQLPGLTP</sequence>
<proteinExistence type="predicted"/>
<keyword evidence="3" id="KW-1185">Reference proteome</keyword>
<feature type="transmembrane region" description="Helical" evidence="1">
    <location>
        <begin position="169"/>
        <end position="189"/>
    </location>
</feature>
<feature type="transmembrane region" description="Helical" evidence="1">
    <location>
        <begin position="140"/>
        <end position="157"/>
    </location>
</feature>
<feature type="transmembrane region" description="Helical" evidence="1">
    <location>
        <begin position="68"/>
        <end position="89"/>
    </location>
</feature>